<accession>A0A0G3EKE3</accession>
<keyword evidence="5" id="KW-0028">Amino-acid biosynthesis</keyword>
<evidence type="ECO:0000256" key="9">
    <source>
        <dbReference type="ARBA" id="ARBA00023285"/>
    </source>
</evidence>
<gene>
    <name evidence="11" type="ORF">ABW99_03865</name>
</gene>
<dbReference type="Proteomes" id="UP000036700">
    <property type="component" value="Chromosome"/>
</dbReference>
<dbReference type="InterPro" id="IPR036264">
    <property type="entry name" value="Bact_exopeptidase_dim_dom"/>
</dbReference>
<dbReference type="Gene3D" id="3.30.70.360">
    <property type="match status" value="1"/>
</dbReference>
<reference evidence="12" key="1">
    <citation type="submission" date="2015-06" db="EMBL/GenBank/DDBJ databases">
        <authorList>
            <person name="Lim Y.L."/>
            <person name="Ee R."/>
            <person name="Yong D."/>
            <person name="How K.Y."/>
            <person name="Yin W.F."/>
            <person name="Chan K.G."/>
        </authorList>
    </citation>
    <scope>NUCLEOTIDE SEQUENCE [LARGE SCALE GENOMIC DNA]</scope>
    <source>
        <strain evidence="12">DSM 25325</strain>
    </source>
</reference>
<dbReference type="GO" id="GO:0006526">
    <property type="term" value="P:L-arginine biosynthetic process"/>
    <property type="evidence" value="ECO:0007669"/>
    <property type="project" value="UniProtKB-KW"/>
</dbReference>
<keyword evidence="9" id="KW-0170">Cobalt</keyword>
<protein>
    <submittedName>
        <fullName evidence="11">Acetylornithine deacetylase</fullName>
    </submittedName>
</protein>
<evidence type="ECO:0000256" key="5">
    <source>
        <dbReference type="ARBA" id="ARBA00022605"/>
    </source>
</evidence>
<dbReference type="PATRIC" id="fig|445709.3.peg.825"/>
<dbReference type="GO" id="GO:0005737">
    <property type="term" value="C:cytoplasm"/>
    <property type="evidence" value="ECO:0007669"/>
    <property type="project" value="UniProtKB-SubCell"/>
</dbReference>
<dbReference type="NCBIfam" id="NF005710">
    <property type="entry name" value="PRK07522.1"/>
    <property type="match status" value="1"/>
</dbReference>
<dbReference type="RefSeq" id="WP_047213092.1">
    <property type="nucleotide sequence ID" value="NZ_CP011568.3"/>
</dbReference>
<evidence type="ECO:0000256" key="7">
    <source>
        <dbReference type="ARBA" id="ARBA00022801"/>
    </source>
</evidence>
<organism evidence="11 12">
    <name type="scientific">Pandoraea thiooxydans</name>
    <dbReference type="NCBI Taxonomy" id="445709"/>
    <lineage>
        <taxon>Bacteria</taxon>
        <taxon>Pseudomonadati</taxon>
        <taxon>Pseudomonadota</taxon>
        <taxon>Betaproteobacteria</taxon>
        <taxon>Burkholderiales</taxon>
        <taxon>Burkholderiaceae</taxon>
        <taxon>Pandoraea</taxon>
    </lineage>
</organism>
<dbReference type="InterPro" id="IPR050072">
    <property type="entry name" value="Peptidase_M20A"/>
</dbReference>
<keyword evidence="8" id="KW-0862">Zinc</keyword>
<sequence>MTSAANIPASLDWIKKLVSIDTTSRESNLGLIELVRDHLRGAGIEALLSYDATGRKANLFATVPAANGNTQGGIVLSGHTDVVPVDGQPWDSDPFAPVVRDGKLFGRGTCDMKGFIGTALTLLPEMQKASLKQPLHFALSYDEEVGCVGAPVMLADLKARGIKPDGCIVGEPTSMRVIVAHKGINAYRCCVHGKAAHSSLTPHGVNAIEYAARLICYIRDVADELRANGPFDEAFDVPFTTAQTGVIKGGIALNTIPDFCEFTFEYRNLPSVDAPSIYARIQDYAHGTLLPKMQREHPDARIELTPVAAAPSLDASEQAAITQLVRALTADTDKRKVAYGTEAGQFQQAGVPAVVCGPGDIQQAHKPNEFVALEQIEACEGFLRKVIRSMSD</sequence>
<feature type="domain" description="Peptidase M20 dimerisation" evidence="10">
    <location>
        <begin position="179"/>
        <end position="285"/>
    </location>
</feature>
<keyword evidence="3" id="KW-0963">Cytoplasm</keyword>
<dbReference type="CDD" id="cd03894">
    <property type="entry name" value="M20_ArgE"/>
    <property type="match status" value="1"/>
</dbReference>
<dbReference type="Gene3D" id="3.40.630.10">
    <property type="entry name" value="Zn peptidases"/>
    <property type="match status" value="1"/>
</dbReference>
<keyword evidence="12" id="KW-1185">Reference proteome</keyword>
<evidence type="ECO:0000256" key="6">
    <source>
        <dbReference type="ARBA" id="ARBA00022723"/>
    </source>
</evidence>
<dbReference type="SUPFAM" id="SSF55031">
    <property type="entry name" value="Bacterial exopeptidase dimerisation domain"/>
    <property type="match status" value="1"/>
</dbReference>
<evidence type="ECO:0000313" key="12">
    <source>
        <dbReference type="Proteomes" id="UP000036700"/>
    </source>
</evidence>
<evidence type="ECO:0000259" key="10">
    <source>
        <dbReference type="Pfam" id="PF07687"/>
    </source>
</evidence>
<dbReference type="KEGG" id="ptx:ABW99_03865"/>
<dbReference type="AlphaFoldDB" id="A0A0G3EKE3"/>
<dbReference type="Pfam" id="PF07687">
    <property type="entry name" value="M20_dimer"/>
    <property type="match status" value="1"/>
</dbReference>
<dbReference type="PANTHER" id="PTHR43808:SF31">
    <property type="entry name" value="N-ACETYL-L-CITRULLINE DEACETYLASE"/>
    <property type="match status" value="1"/>
</dbReference>
<keyword evidence="6" id="KW-0479">Metal-binding</keyword>
<dbReference type="InterPro" id="IPR011650">
    <property type="entry name" value="Peptidase_M20_dimer"/>
</dbReference>
<evidence type="ECO:0000256" key="3">
    <source>
        <dbReference type="ARBA" id="ARBA00022490"/>
    </source>
</evidence>
<proteinExistence type="inferred from homology"/>
<evidence type="ECO:0000256" key="2">
    <source>
        <dbReference type="ARBA" id="ARBA00005691"/>
    </source>
</evidence>
<dbReference type="Pfam" id="PF01546">
    <property type="entry name" value="Peptidase_M20"/>
    <property type="match status" value="1"/>
</dbReference>
<dbReference type="GO" id="GO:0008777">
    <property type="term" value="F:acetylornithine deacetylase activity"/>
    <property type="evidence" value="ECO:0007669"/>
    <property type="project" value="TreeGrafter"/>
</dbReference>
<keyword evidence="4" id="KW-0055">Arginine biosynthesis</keyword>
<dbReference type="EMBL" id="CP011568">
    <property type="protein sequence ID" value="AKJ67493.1"/>
    <property type="molecule type" value="Genomic_DNA"/>
</dbReference>
<keyword evidence="7" id="KW-0378">Hydrolase</keyword>
<dbReference type="OrthoDB" id="3665926at2"/>
<comment type="subcellular location">
    <subcellularLocation>
        <location evidence="1">Cytoplasm</location>
    </subcellularLocation>
</comment>
<dbReference type="PANTHER" id="PTHR43808">
    <property type="entry name" value="ACETYLORNITHINE DEACETYLASE"/>
    <property type="match status" value="1"/>
</dbReference>
<comment type="similarity">
    <text evidence="2">Belongs to the peptidase M20A family. ArgE subfamily.</text>
</comment>
<dbReference type="GO" id="GO:0046872">
    <property type="term" value="F:metal ion binding"/>
    <property type="evidence" value="ECO:0007669"/>
    <property type="project" value="UniProtKB-KW"/>
</dbReference>
<dbReference type="STRING" id="445709.ABW99_03865"/>
<dbReference type="InterPro" id="IPR002933">
    <property type="entry name" value="Peptidase_M20"/>
</dbReference>
<dbReference type="FunFam" id="3.30.70.360:FF:000003">
    <property type="entry name" value="Acetylornithine deacetylase"/>
    <property type="match status" value="1"/>
</dbReference>
<evidence type="ECO:0000256" key="8">
    <source>
        <dbReference type="ARBA" id="ARBA00022833"/>
    </source>
</evidence>
<evidence type="ECO:0000256" key="4">
    <source>
        <dbReference type="ARBA" id="ARBA00022571"/>
    </source>
</evidence>
<evidence type="ECO:0000256" key="1">
    <source>
        <dbReference type="ARBA" id="ARBA00004496"/>
    </source>
</evidence>
<dbReference type="SUPFAM" id="SSF53187">
    <property type="entry name" value="Zn-dependent exopeptidases"/>
    <property type="match status" value="1"/>
</dbReference>
<name>A0A0G3EKE3_9BURK</name>
<dbReference type="InterPro" id="IPR010169">
    <property type="entry name" value="AcOrn-deacetyl"/>
</dbReference>
<evidence type="ECO:0000313" key="11">
    <source>
        <dbReference type="EMBL" id="AKJ67493.1"/>
    </source>
</evidence>
<dbReference type="NCBIfam" id="TIGR01892">
    <property type="entry name" value="AcOrn-deacetyl"/>
    <property type="match status" value="1"/>
</dbReference>